<evidence type="ECO:0000256" key="1">
    <source>
        <dbReference type="SAM" id="SignalP"/>
    </source>
</evidence>
<evidence type="ECO:0008006" key="4">
    <source>
        <dbReference type="Google" id="ProtNLM"/>
    </source>
</evidence>
<feature type="chain" id="PRO_5046219665" description="Peptidase M12B domain-containing protein" evidence="1">
    <location>
        <begin position="27"/>
        <end position="437"/>
    </location>
</feature>
<name>A0ABQ3B1N5_9GAMM</name>
<proteinExistence type="predicted"/>
<evidence type="ECO:0000313" key="2">
    <source>
        <dbReference type="EMBL" id="GGY74325.1"/>
    </source>
</evidence>
<keyword evidence="3" id="KW-1185">Reference proteome</keyword>
<sequence>MKLLLKNSLLIIVSLMSMLFTSATFAANAVIDVLVVYTKGTADAYGGDPTTRINQIFQVTNQIYKDSNLNVELRVAKTLMVNYTDDNTADVALNDITFAKNSAFSGVAAAREQAKADMVIFYRQFKSVQGSCGLAWIGGQGTNGDFSNPYIKNYMYSHIAINSCGDFVTAHELGHNMGLKHSRKQDGSGGTYAYALGYGVVNQFATVMAYQSEFNVDYWSGKIYKFSSPELTCKGVPCGVSRTDSVNGADARYAVSITAPQIANFYSAPSSSSSSKASSSQVSSKASSSIAVTKPVSSVASSKAASSVTPIIIASSKSSEAKSSAKSSSSLSSVKTSVSSAASSKAAAVAFTRVADVAQYMGADWANEVRRDKALTLDQAKAIAAANPKITYFFITKGGQMSLGAKGVFRSGDAVFFSGKPWYGSAPGLADAYEKTP</sequence>
<reference evidence="3" key="1">
    <citation type="journal article" date="2019" name="Int. J. Syst. Evol. Microbiol.">
        <title>The Global Catalogue of Microorganisms (GCM) 10K type strain sequencing project: providing services to taxonomists for standard genome sequencing and annotation.</title>
        <authorList>
            <consortium name="The Broad Institute Genomics Platform"/>
            <consortium name="The Broad Institute Genome Sequencing Center for Infectious Disease"/>
            <person name="Wu L."/>
            <person name="Ma J."/>
        </authorList>
    </citation>
    <scope>NUCLEOTIDE SEQUENCE [LARGE SCALE GENOMIC DNA]</scope>
    <source>
        <strain evidence="3">KCTC 32239</strain>
    </source>
</reference>
<dbReference type="RefSeq" id="WP_189417944.1">
    <property type="nucleotide sequence ID" value="NZ_BMYZ01000001.1"/>
</dbReference>
<protein>
    <recommendedName>
        <fullName evidence="4">Peptidase M12B domain-containing protein</fullName>
    </recommendedName>
</protein>
<dbReference type="SUPFAM" id="SSF55486">
    <property type="entry name" value="Metalloproteases ('zincins'), catalytic domain"/>
    <property type="match status" value="1"/>
</dbReference>
<dbReference type="Gene3D" id="3.40.390.10">
    <property type="entry name" value="Collagenase (Catalytic Domain)"/>
    <property type="match status" value="1"/>
</dbReference>
<gene>
    <name evidence="2" type="ORF">GCM10011613_19640</name>
</gene>
<dbReference type="Proteomes" id="UP000619761">
    <property type="component" value="Unassembled WGS sequence"/>
</dbReference>
<organism evidence="2 3">
    <name type="scientific">Cellvibrio zantedeschiae</name>
    <dbReference type="NCBI Taxonomy" id="1237077"/>
    <lineage>
        <taxon>Bacteria</taxon>
        <taxon>Pseudomonadati</taxon>
        <taxon>Pseudomonadota</taxon>
        <taxon>Gammaproteobacteria</taxon>
        <taxon>Cellvibrionales</taxon>
        <taxon>Cellvibrionaceae</taxon>
        <taxon>Cellvibrio</taxon>
    </lineage>
</organism>
<accession>A0ABQ3B1N5</accession>
<dbReference type="Pfam" id="PF13688">
    <property type="entry name" value="Reprolysin_5"/>
    <property type="match status" value="1"/>
</dbReference>
<keyword evidence="1" id="KW-0732">Signal</keyword>
<comment type="caution">
    <text evidence="2">The sequence shown here is derived from an EMBL/GenBank/DDBJ whole genome shotgun (WGS) entry which is preliminary data.</text>
</comment>
<feature type="signal peptide" evidence="1">
    <location>
        <begin position="1"/>
        <end position="26"/>
    </location>
</feature>
<dbReference type="InterPro" id="IPR024079">
    <property type="entry name" value="MetalloPept_cat_dom_sf"/>
</dbReference>
<dbReference type="EMBL" id="BMYZ01000001">
    <property type="protein sequence ID" value="GGY74325.1"/>
    <property type="molecule type" value="Genomic_DNA"/>
</dbReference>
<evidence type="ECO:0000313" key="3">
    <source>
        <dbReference type="Proteomes" id="UP000619761"/>
    </source>
</evidence>